<dbReference type="PATRIC" id="fig|42253.5.peg.3051"/>
<dbReference type="EMBL" id="CP011801">
    <property type="protein sequence ID" value="ALA59495.1"/>
    <property type="molecule type" value="Genomic_DNA"/>
</dbReference>
<proteinExistence type="predicted"/>
<dbReference type="AlphaFoldDB" id="A0A0K2GEW6"/>
<evidence type="ECO:0000313" key="2">
    <source>
        <dbReference type="Proteomes" id="UP000069205"/>
    </source>
</evidence>
<name>A0A0K2GEW6_NITMO</name>
<protein>
    <submittedName>
        <fullName evidence="1">Uncharacterized protein</fullName>
    </submittedName>
</protein>
<gene>
    <name evidence="1" type="ORF">NITMOv2_3096</name>
</gene>
<evidence type="ECO:0000313" key="1">
    <source>
        <dbReference type="EMBL" id="ALA59495.1"/>
    </source>
</evidence>
<keyword evidence="2" id="KW-1185">Reference proteome</keyword>
<organism evidence="1 2">
    <name type="scientific">Nitrospira moscoviensis</name>
    <dbReference type="NCBI Taxonomy" id="42253"/>
    <lineage>
        <taxon>Bacteria</taxon>
        <taxon>Pseudomonadati</taxon>
        <taxon>Nitrospirota</taxon>
        <taxon>Nitrospiria</taxon>
        <taxon>Nitrospirales</taxon>
        <taxon>Nitrospiraceae</taxon>
        <taxon>Nitrospira</taxon>
    </lineage>
</organism>
<reference evidence="1 2" key="1">
    <citation type="journal article" date="2015" name="Proc. Natl. Acad. Sci. U.S.A.">
        <title>Expanded metabolic versatility of ubiquitous nitrite-oxidizing bacteria from the genus Nitrospira.</title>
        <authorList>
            <person name="Koch H."/>
            <person name="Lucker S."/>
            <person name="Albertsen M."/>
            <person name="Kitzinger K."/>
            <person name="Herbold C."/>
            <person name="Spieck E."/>
            <person name="Nielsen P.H."/>
            <person name="Wagner M."/>
            <person name="Daims H."/>
        </authorList>
    </citation>
    <scope>NUCLEOTIDE SEQUENCE [LARGE SCALE GENOMIC DNA]</scope>
    <source>
        <strain evidence="1 2">NSP M-1</strain>
    </source>
</reference>
<accession>A0A0K2GEW6</accession>
<dbReference type="KEGG" id="nmv:NITMOv2_3096"/>
<dbReference type="Proteomes" id="UP000069205">
    <property type="component" value="Chromosome"/>
</dbReference>
<sequence>MKLDDSSPNKSLHPTAKAVKHIALGVNIGNLSRGRRAREPMLARCQRINRSLVEKRVDLRVIGFFRHTGNLVLCTATLDAAQAAATLSHADGATWMAVAENAMRAAVENVRRLQSPEPEKGVRWTPGLAFAVTKPGGGSITSTKKVRLRSLDSGTVAAWKRDRITDRGRLDMREGGWGAVSGVVGDQTNSQWTARSLTSLEGALDHPTPVAE</sequence>